<name>A0ACC3DFS7_9PEZI</name>
<evidence type="ECO:0000313" key="2">
    <source>
        <dbReference type="Proteomes" id="UP001186974"/>
    </source>
</evidence>
<accession>A0ACC3DFS7</accession>
<dbReference type="Proteomes" id="UP001186974">
    <property type="component" value="Unassembled WGS sequence"/>
</dbReference>
<comment type="caution">
    <text evidence="1">The sequence shown here is derived from an EMBL/GenBank/DDBJ whole genome shotgun (WGS) entry which is preliminary data.</text>
</comment>
<proteinExistence type="predicted"/>
<organism evidence="1 2">
    <name type="scientific">Coniosporium uncinatum</name>
    <dbReference type="NCBI Taxonomy" id="93489"/>
    <lineage>
        <taxon>Eukaryota</taxon>
        <taxon>Fungi</taxon>
        <taxon>Dikarya</taxon>
        <taxon>Ascomycota</taxon>
        <taxon>Pezizomycotina</taxon>
        <taxon>Dothideomycetes</taxon>
        <taxon>Dothideomycetes incertae sedis</taxon>
        <taxon>Coniosporium</taxon>
    </lineage>
</organism>
<dbReference type="EMBL" id="JAWDJW010005367">
    <property type="protein sequence ID" value="KAK3068113.1"/>
    <property type="molecule type" value="Genomic_DNA"/>
</dbReference>
<protein>
    <submittedName>
        <fullName evidence="1">Uncharacterized protein</fullName>
    </submittedName>
</protein>
<feature type="non-terminal residue" evidence="1">
    <location>
        <position position="1"/>
    </location>
</feature>
<sequence>LLDANTSTTQWIFINVPAGVGMGMLFAGLTIATQAATELQGPKVTLEQRTSIISRPAVPRVQAPVQAGAHLPESQADHDHKRAIAAGLNPFFRALGQSLGIVIGQSAFTNGMKKRLGQSTARDAAGMAQTIGLARSEPARYLALITAFVGSLRSVWWVLFALATFALMLAFLAKGSEKQPSSTKTRSDLEANRRVFEEQPVSQDKVVVPASPSTVVCEDYAGFGGGSRASMKEEYELREMK</sequence>
<reference evidence="1" key="1">
    <citation type="submission" date="2024-09" db="EMBL/GenBank/DDBJ databases">
        <title>Black Yeasts Isolated from many extreme environments.</title>
        <authorList>
            <person name="Coleine C."/>
            <person name="Stajich J.E."/>
            <person name="Selbmann L."/>
        </authorList>
    </citation>
    <scope>NUCLEOTIDE SEQUENCE</scope>
    <source>
        <strain evidence="1">CCFEE 5737</strain>
    </source>
</reference>
<keyword evidence="2" id="KW-1185">Reference proteome</keyword>
<gene>
    <name evidence="1" type="ORF">LTS18_000811</name>
</gene>
<evidence type="ECO:0000313" key="1">
    <source>
        <dbReference type="EMBL" id="KAK3068113.1"/>
    </source>
</evidence>